<protein>
    <submittedName>
        <fullName evidence="10">Methyl farnesoate epoxidase</fullName>
    </submittedName>
</protein>
<keyword evidence="6 8" id="KW-0503">Monooxygenase</keyword>
<keyword evidence="3 7" id="KW-0479">Metal-binding</keyword>
<dbReference type="GO" id="GO:0006805">
    <property type="term" value="P:xenobiotic metabolic process"/>
    <property type="evidence" value="ECO:0007669"/>
    <property type="project" value="TreeGrafter"/>
</dbReference>
<dbReference type="Gene3D" id="1.10.630.10">
    <property type="entry name" value="Cytochrome P450"/>
    <property type="match status" value="1"/>
</dbReference>
<evidence type="ECO:0000313" key="11">
    <source>
        <dbReference type="Proteomes" id="UP000440578"/>
    </source>
</evidence>
<dbReference type="EMBL" id="VIIS01002118">
    <property type="protein sequence ID" value="KAF0288301.1"/>
    <property type="molecule type" value="Genomic_DNA"/>
</dbReference>
<dbReference type="PROSITE" id="PS00086">
    <property type="entry name" value="CYTOCHROME_P450"/>
    <property type="match status" value="1"/>
</dbReference>
<dbReference type="GO" id="GO:0005737">
    <property type="term" value="C:cytoplasm"/>
    <property type="evidence" value="ECO:0007669"/>
    <property type="project" value="TreeGrafter"/>
</dbReference>
<keyword evidence="5 7" id="KW-0408">Iron</keyword>
<dbReference type="OrthoDB" id="3934656at2759"/>
<dbReference type="PANTHER" id="PTHR24300">
    <property type="entry name" value="CYTOCHROME P450 508A4-RELATED"/>
    <property type="match status" value="1"/>
</dbReference>
<dbReference type="SUPFAM" id="SSF48264">
    <property type="entry name" value="Cytochrome P450"/>
    <property type="match status" value="1"/>
</dbReference>
<dbReference type="AlphaFoldDB" id="A0A6A4VFQ4"/>
<evidence type="ECO:0000256" key="2">
    <source>
        <dbReference type="ARBA" id="ARBA00010617"/>
    </source>
</evidence>
<gene>
    <name evidence="10" type="primary">CYP15A1_3</name>
    <name evidence="10" type="ORF">FJT64_013288</name>
</gene>
<name>A0A6A4VFQ4_AMPAM</name>
<keyword evidence="9" id="KW-0732">Signal</keyword>
<dbReference type="InterPro" id="IPR050182">
    <property type="entry name" value="Cytochrome_P450_fam2"/>
</dbReference>
<comment type="caution">
    <text evidence="10">The sequence shown here is derived from an EMBL/GenBank/DDBJ whole genome shotgun (WGS) entry which is preliminary data.</text>
</comment>
<sequence>MWLPLVALLFLLLLLLVWIRRPYRPDRFPPGPPTFLIFGNIEFINETRKGIFRPLIAKCRKEFGDIIGIIMPTGQRAVHLLDFDLIKEATAMPEFSGRPSLFTSLVRSFQQKLGIIFNEGPTWKEHRRFSLRHLRDLGFGKQSMEGVVLDEFESLAKEMEQNIDSPLTIHNDFFNITVLNVVWQMVASMRVDRNSPEAKQMLHSVSEFFRVVGPRSPMNITPWLRHFFPEWSGYAPLIRHRETTIGIFDKIIAEHRQTLDRSSPRDFIDQFLIEMESEDAEARQFTERNLVIVSMDFFVAGMETSATMLHWSVLLMVMYPDVQTRVQQELDAALGGRLPSYSDRPRLPYTEATLMEVSRRCTITPQGVPHSTTCDTTLAGYTIPKDTFVYMHLQEIHMDPEYWGDPEAFRPERFLTADGAVRHDERLIPFGVGKRFCLGETLARMETFILFAGLMQRFRFAAVPGQNLSLDTKFGVVQTPMKYSVTYSKRDGSQQTQ</sequence>
<dbReference type="FunFam" id="1.10.630.10:FF:000036">
    <property type="entry name" value="CYtochrome P450 family"/>
    <property type="match status" value="1"/>
</dbReference>
<dbReference type="GO" id="GO:0005506">
    <property type="term" value="F:iron ion binding"/>
    <property type="evidence" value="ECO:0007669"/>
    <property type="project" value="InterPro"/>
</dbReference>
<reference evidence="10 11" key="1">
    <citation type="submission" date="2019-07" db="EMBL/GenBank/DDBJ databases">
        <title>Draft genome assembly of a fouling barnacle, Amphibalanus amphitrite (Darwin, 1854): The first reference genome for Thecostraca.</title>
        <authorList>
            <person name="Kim W."/>
        </authorList>
    </citation>
    <scope>NUCLEOTIDE SEQUENCE [LARGE SCALE GENOMIC DNA]</scope>
    <source>
        <strain evidence="10">SNU_AA5</strain>
        <tissue evidence="10">Soma without cirri and trophi</tissue>
    </source>
</reference>
<dbReference type="InterPro" id="IPR002401">
    <property type="entry name" value="Cyt_P450_E_grp-I"/>
</dbReference>
<accession>A0A6A4VFQ4</accession>
<comment type="similarity">
    <text evidence="2 8">Belongs to the cytochrome P450 family.</text>
</comment>
<keyword evidence="7 8" id="KW-0349">Heme</keyword>
<keyword evidence="4 8" id="KW-0560">Oxidoreductase</keyword>
<evidence type="ECO:0000313" key="10">
    <source>
        <dbReference type="EMBL" id="KAF0288301.1"/>
    </source>
</evidence>
<evidence type="ECO:0000256" key="4">
    <source>
        <dbReference type="ARBA" id="ARBA00023002"/>
    </source>
</evidence>
<evidence type="ECO:0000256" key="1">
    <source>
        <dbReference type="ARBA" id="ARBA00001971"/>
    </source>
</evidence>
<dbReference type="InterPro" id="IPR017972">
    <property type="entry name" value="Cyt_P450_CS"/>
</dbReference>
<dbReference type="Proteomes" id="UP000440578">
    <property type="component" value="Unassembled WGS sequence"/>
</dbReference>
<dbReference type="GO" id="GO:0016712">
    <property type="term" value="F:oxidoreductase activity, acting on paired donors, with incorporation or reduction of molecular oxygen, reduced flavin or flavoprotein as one donor, and incorporation of one atom of oxygen"/>
    <property type="evidence" value="ECO:0007669"/>
    <property type="project" value="TreeGrafter"/>
</dbReference>
<feature type="chain" id="PRO_5025638781" evidence="9">
    <location>
        <begin position="20"/>
        <end position="497"/>
    </location>
</feature>
<dbReference type="GO" id="GO:0020037">
    <property type="term" value="F:heme binding"/>
    <property type="evidence" value="ECO:0007669"/>
    <property type="project" value="InterPro"/>
</dbReference>
<feature type="binding site" description="axial binding residue" evidence="7">
    <location>
        <position position="437"/>
    </location>
    <ligand>
        <name>heme</name>
        <dbReference type="ChEBI" id="CHEBI:30413"/>
    </ligand>
    <ligandPart>
        <name>Fe</name>
        <dbReference type="ChEBI" id="CHEBI:18248"/>
    </ligandPart>
</feature>
<comment type="cofactor">
    <cofactor evidence="1 7">
        <name>heme</name>
        <dbReference type="ChEBI" id="CHEBI:30413"/>
    </cofactor>
</comment>
<evidence type="ECO:0000256" key="8">
    <source>
        <dbReference type="RuleBase" id="RU000461"/>
    </source>
</evidence>
<dbReference type="PANTHER" id="PTHR24300:SF403">
    <property type="entry name" value="CYTOCHROME P450 306A1"/>
    <property type="match status" value="1"/>
</dbReference>
<evidence type="ECO:0000256" key="5">
    <source>
        <dbReference type="ARBA" id="ARBA00023004"/>
    </source>
</evidence>
<evidence type="ECO:0000256" key="3">
    <source>
        <dbReference type="ARBA" id="ARBA00022723"/>
    </source>
</evidence>
<evidence type="ECO:0000256" key="6">
    <source>
        <dbReference type="ARBA" id="ARBA00023033"/>
    </source>
</evidence>
<proteinExistence type="inferred from homology"/>
<feature type="signal peptide" evidence="9">
    <location>
        <begin position="1"/>
        <end position="19"/>
    </location>
</feature>
<dbReference type="GO" id="GO:0008395">
    <property type="term" value="F:steroid hydroxylase activity"/>
    <property type="evidence" value="ECO:0007669"/>
    <property type="project" value="TreeGrafter"/>
</dbReference>
<dbReference type="PRINTS" id="PR00463">
    <property type="entry name" value="EP450I"/>
</dbReference>
<organism evidence="10 11">
    <name type="scientific">Amphibalanus amphitrite</name>
    <name type="common">Striped barnacle</name>
    <name type="synonym">Balanus amphitrite</name>
    <dbReference type="NCBI Taxonomy" id="1232801"/>
    <lineage>
        <taxon>Eukaryota</taxon>
        <taxon>Metazoa</taxon>
        <taxon>Ecdysozoa</taxon>
        <taxon>Arthropoda</taxon>
        <taxon>Crustacea</taxon>
        <taxon>Multicrustacea</taxon>
        <taxon>Cirripedia</taxon>
        <taxon>Thoracica</taxon>
        <taxon>Thoracicalcarea</taxon>
        <taxon>Balanomorpha</taxon>
        <taxon>Balanoidea</taxon>
        <taxon>Balanidae</taxon>
        <taxon>Amphibalaninae</taxon>
        <taxon>Amphibalanus</taxon>
    </lineage>
</organism>
<keyword evidence="11" id="KW-1185">Reference proteome</keyword>
<evidence type="ECO:0000256" key="9">
    <source>
        <dbReference type="SAM" id="SignalP"/>
    </source>
</evidence>
<dbReference type="InterPro" id="IPR001128">
    <property type="entry name" value="Cyt_P450"/>
</dbReference>
<evidence type="ECO:0000256" key="7">
    <source>
        <dbReference type="PIRSR" id="PIRSR602401-1"/>
    </source>
</evidence>
<dbReference type="GO" id="GO:0006082">
    <property type="term" value="P:organic acid metabolic process"/>
    <property type="evidence" value="ECO:0007669"/>
    <property type="project" value="TreeGrafter"/>
</dbReference>
<dbReference type="InterPro" id="IPR036396">
    <property type="entry name" value="Cyt_P450_sf"/>
</dbReference>
<dbReference type="Pfam" id="PF00067">
    <property type="entry name" value="p450"/>
    <property type="match status" value="1"/>
</dbReference>
<dbReference type="PRINTS" id="PR00385">
    <property type="entry name" value="P450"/>
</dbReference>